<organism evidence="3 4">
    <name type="scientific">Lactococcus formosensis</name>
    <dbReference type="NCBI Taxonomy" id="1281486"/>
    <lineage>
        <taxon>Bacteria</taxon>
        <taxon>Bacillati</taxon>
        <taxon>Bacillota</taxon>
        <taxon>Bacilli</taxon>
        <taxon>Lactobacillales</taxon>
        <taxon>Streptococcaceae</taxon>
        <taxon>Lactococcus</taxon>
    </lineage>
</organism>
<proteinExistence type="predicted"/>
<dbReference type="Pfam" id="PF11797">
    <property type="entry name" value="WxLIP_HBD"/>
    <property type="match status" value="1"/>
</dbReference>
<feature type="transmembrane region" description="Helical" evidence="1">
    <location>
        <begin position="174"/>
        <end position="195"/>
    </location>
</feature>
<protein>
    <submittedName>
        <fullName evidence="3">DUF3324 domain-containing protein</fullName>
    </submittedName>
</protein>
<evidence type="ECO:0000259" key="2">
    <source>
        <dbReference type="Pfam" id="PF11797"/>
    </source>
</evidence>
<evidence type="ECO:0000313" key="3">
    <source>
        <dbReference type="EMBL" id="USJ21513.1"/>
    </source>
</evidence>
<name>A0A9Q8Y3R1_9LACT</name>
<keyword evidence="1" id="KW-1133">Transmembrane helix</keyword>
<dbReference type="Proteomes" id="UP001056730">
    <property type="component" value="Chromosome"/>
</dbReference>
<evidence type="ECO:0000256" key="1">
    <source>
        <dbReference type="SAM" id="Phobius"/>
    </source>
</evidence>
<accession>A0A9Q8Y3R1</accession>
<reference evidence="3" key="1">
    <citation type="journal article" date="2022" name="Front. Microbiol.">
        <title>Feed Insects as a Reservoir of Granadaene-Producing Lactococci.</title>
        <authorList>
            <person name="Neuzil-Bunesova V."/>
            <person name="Ramirez Garcia A."/>
            <person name="Modrackova N."/>
            <person name="Makovska M."/>
            <person name="Sabolova M."/>
            <person name="Sproer C."/>
            <person name="Bunk B."/>
            <person name="Blom J."/>
            <person name="Schwab C."/>
        </authorList>
    </citation>
    <scope>NUCLEOTIDE SEQUENCE</scope>
    <source>
        <strain evidence="3">I4/6O</strain>
    </source>
</reference>
<dbReference type="EMBL" id="CP086395">
    <property type="protein sequence ID" value="USJ21513.1"/>
    <property type="molecule type" value="Genomic_DNA"/>
</dbReference>
<sequence>MTNKYRYVVALLLYQSDTIIISPQLSLNTVQASQRNGRNIISANLSNNQSAYLLDMNVDVTITNKENPKITYHFYNTDMQMAPNFNFNFNFNFAIPTSIQGELKGKMSEPIKFGRYKIKMTVMGDKDSQGKYQTQVNHKLTNYKYKWTFEKEFNIGKEEVQKLNRTDVSIKKELNINLIIGIVIVVLLIIGFIYFKKNRKI</sequence>
<dbReference type="InterPro" id="IPR021759">
    <property type="entry name" value="WxLIP_HBD"/>
</dbReference>
<dbReference type="AlphaFoldDB" id="A0A9Q8Y3R1"/>
<evidence type="ECO:0000313" key="4">
    <source>
        <dbReference type="Proteomes" id="UP001056730"/>
    </source>
</evidence>
<dbReference type="RefSeq" id="WP_252175931.1">
    <property type="nucleotide sequence ID" value="NZ_CP086395.1"/>
</dbReference>
<dbReference type="KEGG" id="lfo:LMK00_05445"/>
<gene>
    <name evidence="3" type="ORF">LMK00_05445</name>
</gene>
<keyword evidence="1" id="KW-0812">Transmembrane</keyword>
<keyword evidence="1" id="KW-0472">Membrane</keyword>
<feature type="domain" description="WxL Interacting Protein host binding" evidence="2">
    <location>
        <begin position="2"/>
        <end position="165"/>
    </location>
</feature>